<proteinExistence type="predicted"/>
<accession>A0A1B6LBA9</accession>
<dbReference type="GO" id="GO:0046983">
    <property type="term" value="F:protein dimerization activity"/>
    <property type="evidence" value="ECO:0007669"/>
    <property type="project" value="InterPro"/>
</dbReference>
<evidence type="ECO:0000259" key="1">
    <source>
        <dbReference type="Pfam" id="PF05699"/>
    </source>
</evidence>
<dbReference type="SUPFAM" id="SSF53098">
    <property type="entry name" value="Ribonuclease H-like"/>
    <property type="match status" value="1"/>
</dbReference>
<evidence type="ECO:0000313" key="2">
    <source>
        <dbReference type="EMBL" id="JAT20973.1"/>
    </source>
</evidence>
<name>A0A1B6LBA9_9HEMI</name>
<dbReference type="InterPro" id="IPR012337">
    <property type="entry name" value="RNaseH-like_sf"/>
</dbReference>
<sequence length="267" mass="31403">MLEDPNFIFWLTVFHKIMPHVDILYNQLQLTYTDAVRTKKNVETFIECVEKERQNMDSVKIDVDQLPMPVKRARRDENIHVTRTIAAKEVCDVISNQIKERYSFLTHHSAVSLFDSKKFTHYEKTFPIQLLEETVQVYSFLDKERLKTELSVIYKRKDFQVMNGTVPLLQFVIENGLQTSFSETHKLLTIVSTIPMTTAEAERCFSTLKRIKTFLRSTMGQERLTALAMLSVEKGMIRSIPNFNERVIDVFARQKERRMDFNFKNCT</sequence>
<reference evidence="2" key="1">
    <citation type="submission" date="2015-11" db="EMBL/GenBank/DDBJ databases">
        <title>De novo transcriptome assembly of four potential Pierce s Disease insect vectors from Arizona vineyards.</title>
        <authorList>
            <person name="Tassone E.E."/>
        </authorList>
    </citation>
    <scope>NUCLEOTIDE SEQUENCE</scope>
</reference>
<gene>
    <name evidence="2" type="ORF">g.7492</name>
</gene>
<dbReference type="EMBL" id="GEBQ01019004">
    <property type="protein sequence ID" value="JAT20973.1"/>
    <property type="molecule type" value="Transcribed_RNA"/>
</dbReference>
<dbReference type="Pfam" id="PF05699">
    <property type="entry name" value="Dimer_Tnp_hAT"/>
    <property type="match status" value="1"/>
</dbReference>
<dbReference type="PANTHER" id="PTHR45749">
    <property type="match status" value="1"/>
</dbReference>
<dbReference type="PANTHER" id="PTHR45749:SF37">
    <property type="entry name" value="OS05G0311600 PROTEIN"/>
    <property type="match status" value="1"/>
</dbReference>
<organism evidence="2">
    <name type="scientific">Graphocephala atropunctata</name>
    <dbReference type="NCBI Taxonomy" id="36148"/>
    <lineage>
        <taxon>Eukaryota</taxon>
        <taxon>Metazoa</taxon>
        <taxon>Ecdysozoa</taxon>
        <taxon>Arthropoda</taxon>
        <taxon>Hexapoda</taxon>
        <taxon>Insecta</taxon>
        <taxon>Pterygota</taxon>
        <taxon>Neoptera</taxon>
        <taxon>Paraneoptera</taxon>
        <taxon>Hemiptera</taxon>
        <taxon>Auchenorrhyncha</taxon>
        <taxon>Membracoidea</taxon>
        <taxon>Cicadellidae</taxon>
        <taxon>Cicadellinae</taxon>
        <taxon>Cicadellini</taxon>
        <taxon>Graphocephala</taxon>
    </lineage>
</organism>
<dbReference type="InterPro" id="IPR008906">
    <property type="entry name" value="HATC_C_dom"/>
</dbReference>
<protein>
    <recommendedName>
        <fullName evidence="1">HAT C-terminal dimerisation domain-containing protein</fullName>
    </recommendedName>
</protein>
<dbReference type="AlphaFoldDB" id="A0A1B6LBA9"/>
<feature type="domain" description="HAT C-terminal dimerisation" evidence="1">
    <location>
        <begin position="162"/>
        <end position="235"/>
    </location>
</feature>